<dbReference type="HOGENOM" id="CLU_037540_0_0_1"/>
<evidence type="ECO:0000256" key="1">
    <source>
        <dbReference type="SAM" id="MobiDB-lite"/>
    </source>
</evidence>
<evidence type="ECO:0000313" key="2">
    <source>
        <dbReference type="EMBL" id="EXU99706.1"/>
    </source>
</evidence>
<reference evidence="2 3" key="1">
    <citation type="submission" date="2014-02" db="EMBL/GenBank/DDBJ databases">
        <title>The genome sequence of the entomopathogenic fungus Metarhizium robertsii ARSEF 2575.</title>
        <authorList>
            <person name="Giuliano Garisto Donzelli B."/>
            <person name="Roe B.A."/>
            <person name="Macmil S.L."/>
            <person name="Krasnoff S.B."/>
            <person name="Gibson D.M."/>
        </authorList>
    </citation>
    <scope>NUCLEOTIDE SEQUENCE [LARGE SCALE GENOMIC DNA]</scope>
    <source>
        <strain evidence="2 3">ARSEF 2575</strain>
    </source>
</reference>
<feature type="compositionally biased region" description="Basic residues" evidence="1">
    <location>
        <begin position="61"/>
        <end position="70"/>
    </location>
</feature>
<dbReference type="AlphaFoldDB" id="A0A0A1USU1"/>
<feature type="region of interest" description="Disordered" evidence="1">
    <location>
        <begin position="16"/>
        <end position="141"/>
    </location>
</feature>
<dbReference type="OrthoDB" id="4938840at2759"/>
<organism evidence="2 3">
    <name type="scientific">Metarhizium robertsii</name>
    <dbReference type="NCBI Taxonomy" id="568076"/>
    <lineage>
        <taxon>Eukaryota</taxon>
        <taxon>Fungi</taxon>
        <taxon>Dikarya</taxon>
        <taxon>Ascomycota</taxon>
        <taxon>Pezizomycotina</taxon>
        <taxon>Sordariomycetes</taxon>
        <taxon>Hypocreomycetidae</taxon>
        <taxon>Hypocreales</taxon>
        <taxon>Clavicipitaceae</taxon>
        <taxon>Metarhizium</taxon>
    </lineage>
</organism>
<feature type="compositionally biased region" description="Polar residues" evidence="1">
    <location>
        <begin position="31"/>
        <end position="40"/>
    </location>
</feature>
<dbReference type="Proteomes" id="UP000030151">
    <property type="component" value="Unassembled WGS sequence"/>
</dbReference>
<gene>
    <name evidence="2" type="ORF">X797_007173</name>
</gene>
<evidence type="ECO:0000313" key="3">
    <source>
        <dbReference type="Proteomes" id="UP000030151"/>
    </source>
</evidence>
<accession>A0A0A1USU1</accession>
<name>A0A0A1USU1_9HYPO</name>
<feature type="compositionally biased region" description="Acidic residues" evidence="1">
    <location>
        <begin position="112"/>
        <end position="121"/>
    </location>
</feature>
<proteinExistence type="predicted"/>
<feature type="region of interest" description="Disordered" evidence="1">
    <location>
        <begin position="202"/>
        <end position="222"/>
    </location>
</feature>
<sequence>MPPVPFSIIISICRSSYSDDSQPQGGLGIVTDTTSSSPSTYGLGDYAPRASGALTPATPRYPHKFIHPRPKPGDISVPPHQLLKSEEAKRRRAVRRSSGQSLPRQGTRLASIDEDGDDGDETPGRDGPQSPPPVKRPQLSCKMCPNVSFSRQIDLDCHIEMTHPRCAERSSFDAKLSEHHGPPLKPTLPLAVIDTETEPLPLEKRQSKGEEPSSRHGHLDFKTGTSSKLTWMVQTSDDFAERQRQDSIDSFMSDNSALNARMAQHLSPCDVELGSSLSSDILSDVSSDGYLYSVSSDYGASSHGESSPVWTRPWKAQDGVAPGTWLCPHCEQGLNLGESRQTAAMREDYKRLQIEPPFERLAGWGILQRKCGFCNKKAFCKLFKHDKKQEQEDDSMAD</sequence>
<comment type="caution">
    <text evidence="2">The sequence shown here is derived from an EMBL/GenBank/DDBJ whole genome shotgun (WGS) entry which is preliminary data.</text>
</comment>
<dbReference type="EMBL" id="JELW01000017">
    <property type="protein sequence ID" value="EXU99706.1"/>
    <property type="molecule type" value="Genomic_DNA"/>
</dbReference>
<protein>
    <submittedName>
        <fullName evidence="2">Uncharacterized protein</fullName>
    </submittedName>
</protein>
<feature type="compositionally biased region" description="Basic and acidic residues" evidence="1">
    <location>
        <begin position="202"/>
        <end position="221"/>
    </location>
</feature>